<evidence type="ECO:0000256" key="3">
    <source>
        <dbReference type="ARBA" id="ARBA00022676"/>
    </source>
</evidence>
<evidence type="ECO:0000313" key="10">
    <source>
        <dbReference type="EMBL" id="OGZ19675.1"/>
    </source>
</evidence>
<dbReference type="GO" id="GO:0009103">
    <property type="term" value="P:lipopolysaccharide biosynthetic process"/>
    <property type="evidence" value="ECO:0007669"/>
    <property type="project" value="UniProtKB-ARBA"/>
</dbReference>
<dbReference type="InterPro" id="IPR038731">
    <property type="entry name" value="RgtA/B/C-like"/>
</dbReference>
<feature type="transmembrane region" description="Helical" evidence="8">
    <location>
        <begin position="442"/>
        <end position="460"/>
    </location>
</feature>
<feature type="transmembrane region" description="Helical" evidence="8">
    <location>
        <begin position="346"/>
        <end position="366"/>
    </location>
</feature>
<dbReference type="GO" id="GO:0005886">
    <property type="term" value="C:plasma membrane"/>
    <property type="evidence" value="ECO:0007669"/>
    <property type="project" value="UniProtKB-SubCell"/>
</dbReference>
<feature type="domain" description="Glycosyltransferase RgtA/B/C/D-like" evidence="9">
    <location>
        <begin position="110"/>
        <end position="254"/>
    </location>
</feature>
<evidence type="ECO:0000256" key="1">
    <source>
        <dbReference type="ARBA" id="ARBA00004651"/>
    </source>
</evidence>
<dbReference type="PANTHER" id="PTHR33908:SF11">
    <property type="entry name" value="MEMBRANE PROTEIN"/>
    <property type="match status" value="1"/>
</dbReference>
<comment type="caution">
    <text evidence="10">The sequence shown here is derived from an EMBL/GenBank/DDBJ whole genome shotgun (WGS) entry which is preliminary data.</text>
</comment>
<evidence type="ECO:0000256" key="2">
    <source>
        <dbReference type="ARBA" id="ARBA00022475"/>
    </source>
</evidence>
<keyword evidence="3" id="KW-0328">Glycosyltransferase</keyword>
<keyword evidence="6 8" id="KW-1133">Transmembrane helix</keyword>
<feature type="transmembrane region" description="Helical" evidence="8">
    <location>
        <begin position="7"/>
        <end position="26"/>
    </location>
</feature>
<feature type="transmembrane region" description="Helical" evidence="8">
    <location>
        <begin position="378"/>
        <end position="398"/>
    </location>
</feature>
<feature type="transmembrane region" description="Helical" evidence="8">
    <location>
        <begin position="410"/>
        <end position="430"/>
    </location>
</feature>
<dbReference type="EMBL" id="MHLZ01000025">
    <property type="protein sequence ID" value="OGZ19675.1"/>
    <property type="molecule type" value="Genomic_DNA"/>
</dbReference>
<evidence type="ECO:0000256" key="5">
    <source>
        <dbReference type="ARBA" id="ARBA00022692"/>
    </source>
</evidence>
<evidence type="ECO:0000256" key="4">
    <source>
        <dbReference type="ARBA" id="ARBA00022679"/>
    </source>
</evidence>
<comment type="subcellular location">
    <subcellularLocation>
        <location evidence="1">Cell membrane</location>
        <topology evidence="1">Multi-pass membrane protein</topology>
    </subcellularLocation>
</comment>
<feature type="transmembrane region" description="Helical" evidence="8">
    <location>
        <begin position="190"/>
        <end position="223"/>
    </location>
</feature>
<keyword evidence="5 8" id="KW-0812">Transmembrane</keyword>
<keyword evidence="2" id="KW-1003">Cell membrane</keyword>
<dbReference type="PANTHER" id="PTHR33908">
    <property type="entry name" value="MANNOSYLTRANSFERASE YKCB-RELATED"/>
    <property type="match status" value="1"/>
</dbReference>
<dbReference type="InterPro" id="IPR050297">
    <property type="entry name" value="LipidA_mod_glycosyltrf_83"/>
</dbReference>
<evidence type="ECO:0000256" key="8">
    <source>
        <dbReference type="SAM" id="Phobius"/>
    </source>
</evidence>
<feature type="transmembrane region" description="Helical" evidence="8">
    <location>
        <begin position="235"/>
        <end position="256"/>
    </location>
</feature>
<feature type="transmembrane region" description="Helical" evidence="8">
    <location>
        <begin position="276"/>
        <end position="293"/>
    </location>
</feature>
<keyword evidence="4" id="KW-0808">Transferase</keyword>
<dbReference type="Pfam" id="PF13231">
    <property type="entry name" value="PMT_2"/>
    <property type="match status" value="1"/>
</dbReference>
<keyword evidence="7 8" id="KW-0472">Membrane</keyword>
<dbReference type="GO" id="GO:0016763">
    <property type="term" value="F:pentosyltransferase activity"/>
    <property type="evidence" value="ECO:0007669"/>
    <property type="project" value="TreeGrafter"/>
</dbReference>
<feature type="transmembrane region" description="Helical" evidence="8">
    <location>
        <begin position="108"/>
        <end position="128"/>
    </location>
</feature>
<organism evidence="10 11">
    <name type="scientific">Candidatus Nealsonbacteria bacterium RIFCSPHIGHO2_01_FULL_38_55</name>
    <dbReference type="NCBI Taxonomy" id="1801664"/>
    <lineage>
        <taxon>Bacteria</taxon>
        <taxon>Candidatus Nealsoniibacteriota</taxon>
    </lineage>
</organism>
<feature type="transmembrane region" description="Helical" evidence="8">
    <location>
        <begin position="160"/>
        <end position="178"/>
    </location>
</feature>
<name>A0A1G2E1P0_9BACT</name>
<accession>A0A1G2E1P0</accession>
<proteinExistence type="predicted"/>
<dbReference type="Proteomes" id="UP000177360">
    <property type="component" value="Unassembled WGS sequence"/>
</dbReference>
<evidence type="ECO:0000256" key="7">
    <source>
        <dbReference type="ARBA" id="ARBA00023136"/>
    </source>
</evidence>
<sequence length="599" mass="68185">MSNKATNILAAGLLIFTFLIALFSMVGDSLTMDELAHLPAGYSYLTQKDMRLNPEHPPLIKDLSAIPLLFINGINFPSEIKSWNQDINGQWDFGNSFLFQSNNPADQMIFWARIPMIFILILLGYYVFRWSRELFGNKAAILSLFLFCFSPTLLAHSRLVTTDVGAAAGAFIATYYFVKFLKNNSWKNLIIAGIVLGIAEMLKFSLILLFPAFGILLLIWTAVRSSYFKKFIIDFFRALQGFILIIAVCFVLIWVVYQYHTWNLPPEKQANDTQTILSSFGSGTIVNAVVWMADKPILRPFAQYFLGVCMVLQRTSGGNTTFFLGEISSTAWKNYFPVIYAIKEPLSFHILLIIAILYFIWTNGGPFWQGFWLRIKNWLLSHFPEFAMLLFIAIYWLTSISGNLNIGIRHLLPIFPFTILLVAGATSQWLKPPLFRLKRIFLSILLIWQAIGIIAAYPHFISYYNELAGGPANGYIYAVDSNYDWGQDLKRLVAWTEKNNIDKIYVDYFGGADAKYYLKDKFLSWWGNKNQYEIPLNSYLAVSATFLQGGKGEPAPGFNGTTGYYRWLGKCEPIRISYSIFVYHITGFDSDGFAQCSAQ</sequence>
<protein>
    <recommendedName>
        <fullName evidence="9">Glycosyltransferase RgtA/B/C/D-like domain-containing protein</fullName>
    </recommendedName>
</protein>
<reference evidence="10 11" key="1">
    <citation type="journal article" date="2016" name="Nat. Commun.">
        <title>Thousands of microbial genomes shed light on interconnected biogeochemical processes in an aquifer system.</title>
        <authorList>
            <person name="Anantharaman K."/>
            <person name="Brown C.T."/>
            <person name="Hug L.A."/>
            <person name="Sharon I."/>
            <person name="Castelle C.J."/>
            <person name="Probst A.J."/>
            <person name="Thomas B.C."/>
            <person name="Singh A."/>
            <person name="Wilkins M.J."/>
            <person name="Karaoz U."/>
            <person name="Brodie E.L."/>
            <person name="Williams K.H."/>
            <person name="Hubbard S.S."/>
            <person name="Banfield J.F."/>
        </authorList>
    </citation>
    <scope>NUCLEOTIDE SEQUENCE [LARGE SCALE GENOMIC DNA]</scope>
</reference>
<dbReference type="AlphaFoldDB" id="A0A1G2E1P0"/>
<gene>
    <name evidence="10" type="ORF">A2626_03010</name>
</gene>
<evidence type="ECO:0000256" key="6">
    <source>
        <dbReference type="ARBA" id="ARBA00022989"/>
    </source>
</evidence>
<evidence type="ECO:0000259" key="9">
    <source>
        <dbReference type="Pfam" id="PF13231"/>
    </source>
</evidence>
<evidence type="ECO:0000313" key="11">
    <source>
        <dbReference type="Proteomes" id="UP000177360"/>
    </source>
</evidence>
<feature type="transmembrane region" description="Helical" evidence="8">
    <location>
        <begin position="135"/>
        <end position="154"/>
    </location>
</feature>